<feature type="compositionally biased region" description="Low complexity" evidence="8">
    <location>
        <begin position="60"/>
        <end position="78"/>
    </location>
</feature>
<evidence type="ECO:0000256" key="4">
    <source>
        <dbReference type="ARBA" id="ARBA00023128"/>
    </source>
</evidence>
<comment type="similarity">
    <text evidence="6">Belongs to the mitochondrion-specific ribosomal protein mL54 family.</text>
</comment>
<evidence type="ECO:0000256" key="1">
    <source>
        <dbReference type="ARBA" id="ARBA00004173"/>
    </source>
</evidence>
<keyword evidence="5" id="KW-0687">Ribonucleoprotein</keyword>
<feature type="compositionally biased region" description="Polar residues" evidence="8">
    <location>
        <begin position="37"/>
        <end position="52"/>
    </location>
</feature>
<gene>
    <name evidence="9" type="ORF">H2201_000504</name>
</gene>
<dbReference type="PANTHER" id="PTHR28595">
    <property type="entry name" value="39S RIBOSOMAL PROTEIN L54, MITOCHONDRIAL"/>
    <property type="match status" value="1"/>
</dbReference>
<protein>
    <recommendedName>
        <fullName evidence="7">Large ribosomal subunit protein mL54</fullName>
    </recommendedName>
</protein>
<evidence type="ECO:0000256" key="5">
    <source>
        <dbReference type="ARBA" id="ARBA00023274"/>
    </source>
</evidence>
<evidence type="ECO:0000256" key="8">
    <source>
        <dbReference type="SAM" id="MobiDB-lite"/>
    </source>
</evidence>
<accession>A0ABQ9P4Z2</accession>
<organism evidence="9 10">
    <name type="scientific">Coniosporium apollinis</name>
    <dbReference type="NCBI Taxonomy" id="61459"/>
    <lineage>
        <taxon>Eukaryota</taxon>
        <taxon>Fungi</taxon>
        <taxon>Dikarya</taxon>
        <taxon>Ascomycota</taxon>
        <taxon>Pezizomycotina</taxon>
        <taxon>Dothideomycetes</taxon>
        <taxon>Dothideomycetes incertae sedis</taxon>
        <taxon>Coniosporium</taxon>
    </lineage>
</organism>
<evidence type="ECO:0000313" key="10">
    <source>
        <dbReference type="Proteomes" id="UP001172684"/>
    </source>
</evidence>
<dbReference type="Pfam" id="PF08561">
    <property type="entry name" value="Ribosomal_L37"/>
    <property type="match status" value="1"/>
</dbReference>
<keyword evidence="3" id="KW-0689">Ribosomal protein</keyword>
<evidence type="ECO:0000256" key="7">
    <source>
        <dbReference type="ARBA" id="ARBA00035179"/>
    </source>
</evidence>
<reference evidence="9" key="1">
    <citation type="submission" date="2022-10" db="EMBL/GenBank/DDBJ databases">
        <title>Culturing micro-colonial fungi from biological soil crusts in the Mojave desert and describing Neophaeococcomyces mojavensis, and introducing the new genera and species Taxawa tesnikishii.</title>
        <authorList>
            <person name="Kurbessoian T."/>
            <person name="Stajich J.E."/>
        </authorList>
    </citation>
    <scope>NUCLEOTIDE SEQUENCE</scope>
    <source>
        <strain evidence="9">TK_1</strain>
    </source>
</reference>
<keyword evidence="10" id="KW-1185">Reference proteome</keyword>
<evidence type="ECO:0000256" key="6">
    <source>
        <dbReference type="ARBA" id="ARBA00033752"/>
    </source>
</evidence>
<evidence type="ECO:0000256" key="3">
    <source>
        <dbReference type="ARBA" id="ARBA00022980"/>
    </source>
</evidence>
<evidence type="ECO:0000256" key="2">
    <source>
        <dbReference type="ARBA" id="ARBA00022946"/>
    </source>
</evidence>
<name>A0ABQ9P4Z2_9PEZI</name>
<keyword evidence="2" id="KW-0809">Transit peptide</keyword>
<evidence type="ECO:0000313" key="9">
    <source>
        <dbReference type="EMBL" id="KAJ9669153.1"/>
    </source>
</evidence>
<feature type="region of interest" description="Disordered" evidence="8">
    <location>
        <begin position="37"/>
        <end position="112"/>
    </location>
</feature>
<comment type="caution">
    <text evidence="9">The sequence shown here is derived from an EMBL/GenBank/DDBJ whole genome shotgun (WGS) entry which is preliminary data.</text>
</comment>
<dbReference type="EMBL" id="JAPDRL010000003">
    <property type="protein sequence ID" value="KAJ9669153.1"/>
    <property type="molecule type" value="Genomic_DNA"/>
</dbReference>
<proteinExistence type="inferred from homology"/>
<dbReference type="PANTHER" id="PTHR28595:SF1">
    <property type="entry name" value="LARGE RIBOSOMAL SUBUNIT PROTEIN ML54"/>
    <property type="match status" value="1"/>
</dbReference>
<dbReference type="Proteomes" id="UP001172684">
    <property type="component" value="Unassembled WGS sequence"/>
</dbReference>
<comment type="subcellular location">
    <subcellularLocation>
        <location evidence="1">Mitochondrion</location>
    </subcellularLocation>
</comment>
<dbReference type="InterPro" id="IPR013870">
    <property type="entry name" value="Ribosomal_mL54"/>
</dbReference>
<sequence length="233" mass="24996">MICQRCLFRATFRTRPQPSLHETSIPRFARALATSPVNSAKAISSARTTTAAPRQGAPDSHQPPAATSTSAAQPFSTPLTPSPAGTDVAARTPSAPATVRSSVPAGTPLKGLNFFKNKTDPVALEDSEYPSWLWGVLKEAKGKEGGEAEGDLFSKSKKQRRIAAKKLRKQALLDPGSLAPKIPLYEQSIDLPAGDGSIDGAMMAGKAREDLTKAMRKKRRSAIKEDNFLRAMR</sequence>
<keyword evidence="4" id="KW-0496">Mitochondrion</keyword>